<evidence type="ECO:0000313" key="3">
    <source>
        <dbReference type="Proteomes" id="UP000221165"/>
    </source>
</evidence>
<dbReference type="GO" id="GO:0060285">
    <property type="term" value="P:cilium-dependent cell motility"/>
    <property type="evidence" value="ECO:0007669"/>
    <property type="project" value="TreeGrafter"/>
</dbReference>
<evidence type="ECO:0000256" key="1">
    <source>
        <dbReference type="SAM" id="MobiDB-lite"/>
    </source>
</evidence>
<feature type="compositionally biased region" description="Gly residues" evidence="1">
    <location>
        <begin position="150"/>
        <end position="159"/>
    </location>
</feature>
<dbReference type="EMBL" id="MIGC01010176">
    <property type="protein sequence ID" value="PHJ14971.1"/>
    <property type="molecule type" value="Genomic_DNA"/>
</dbReference>
<dbReference type="PANTHER" id="PTHR21625:SF1">
    <property type="entry name" value="DYNEIN REGULATORY COMPLEX PROTEIN 1"/>
    <property type="match status" value="1"/>
</dbReference>
<proteinExistence type="predicted"/>
<gene>
    <name evidence="2" type="ORF">CSUI_011218</name>
</gene>
<reference evidence="2 3" key="1">
    <citation type="journal article" date="2017" name="Int. J. Parasitol.">
        <title>The genome of the protozoan parasite Cystoisospora suis and a reverse vaccinology approach to identify vaccine candidates.</title>
        <authorList>
            <person name="Palmieri N."/>
            <person name="Shrestha A."/>
            <person name="Ruttkowski B."/>
            <person name="Beck T."/>
            <person name="Vogl C."/>
            <person name="Tomley F."/>
            <person name="Blake D.P."/>
            <person name="Joachim A."/>
        </authorList>
    </citation>
    <scope>NUCLEOTIDE SEQUENCE [LARGE SCALE GENOMIC DNA]</scope>
    <source>
        <strain evidence="2 3">Wien I</strain>
    </source>
</reference>
<evidence type="ECO:0000313" key="2">
    <source>
        <dbReference type="EMBL" id="PHJ14971.1"/>
    </source>
</evidence>
<dbReference type="Proteomes" id="UP000221165">
    <property type="component" value="Unassembled WGS sequence"/>
</dbReference>
<dbReference type="OrthoDB" id="10260459at2759"/>
<dbReference type="VEuPathDB" id="ToxoDB:CSUI_011218"/>
<accession>A0A2C6J6G3</accession>
<dbReference type="RefSeq" id="XP_067916705.1">
    <property type="nucleotide sequence ID" value="XM_068071319.1"/>
</dbReference>
<feature type="region of interest" description="Disordered" evidence="1">
    <location>
        <begin position="98"/>
        <end position="159"/>
    </location>
</feature>
<dbReference type="GO" id="GO:0070286">
    <property type="term" value="P:axonemal dynein complex assembly"/>
    <property type="evidence" value="ECO:0007669"/>
    <property type="project" value="InterPro"/>
</dbReference>
<protein>
    <submittedName>
        <fullName evidence="2">Nbp2b</fullName>
    </submittedName>
</protein>
<dbReference type="InterPro" id="IPR039750">
    <property type="entry name" value="DRC1/DRC2"/>
</dbReference>
<dbReference type="GO" id="GO:0005858">
    <property type="term" value="C:axonemal dynein complex"/>
    <property type="evidence" value="ECO:0007669"/>
    <property type="project" value="InterPro"/>
</dbReference>
<feature type="compositionally biased region" description="Polar residues" evidence="1">
    <location>
        <begin position="127"/>
        <end position="137"/>
    </location>
</feature>
<organism evidence="2 3">
    <name type="scientific">Cystoisospora suis</name>
    <dbReference type="NCBI Taxonomy" id="483139"/>
    <lineage>
        <taxon>Eukaryota</taxon>
        <taxon>Sar</taxon>
        <taxon>Alveolata</taxon>
        <taxon>Apicomplexa</taxon>
        <taxon>Conoidasida</taxon>
        <taxon>Coccidia</taxon>
        <taxon>Eucoccidiorida</taxon>
        <taxon>Eimeriorina</taxon>
        <taxon>Sarcocystidae</taxon>
        <taxon>Cystoisospora</taxon>
    </lineage>
</organism>
<keyword evidence="3" id="KW-1185">Reference proteome</keyword>
<dbReference type="GO" id="GO:0003352">
    <property type="term" value="P:regulation of cilium movement"/>
    <property type="evidence" value="ECO:0007669"/>
    <property type="project" value="TreeGrafter"/>
</dbReference>
<name>A0A2C6J6G3_9APIC</name>
<dbReference type="GeneID" id="94434530"/>
<sequence>MQYTEEFKRLRSHYTQLREKSLHFKTADDRIYREVWRNSEQEARQLIALTLEADRCIHEQQLCLPYKAPSTTEILGGIPSEETIDAGVDCLSEAATTTFRSGSSEKDNSSFQKSGHAPSSLGGSRWLLNSSSFNPLNPRSKEGSDRSGGIATGVVGGVG</sequence>
<dbReference type="PANTHER" id="PTHR21625">
    <property type="entry name" value="NYD-SP28 PROTEIN"/>
    <property type="match status" value="1"/>
</dbReference>
<feature type="non-terminal residue" evidence="2">
    <location>
        <position position="159"/>
    </location>
</feature>
<comment type="caution">
    <text evidence="2">The sequence shown here is derived from an EMBL/GenBank/DDBJ whole genome shotgun (WGS) entry which is preliminary data.</text>
</comment>
<dbReference type="AlphaFoldDB" id="A0A2C6J6G3"/>